<dbReference type="RefSeq" id="WP_277520989.1">
    <property type="nucleotide sequence ID" value="NZ_JAMQOT010000002.1"/>
</dbReference>
<evidence type="ECO:0000313" key="2">
    <source>
        <dbReference type="Proteomes" id="UP001154061"/>
    </source>
</evidence>
<gene>
    <name evidence="1" type="ORF">NDI89_07890</name>
</gene>
<dbReference type="AlphaFoldDB" id="A0A9Q4L406"/>
<proteinExistence type="predicted"/>
<name>A0A9Q4L406_9EURY</name>
<evidence type="ECO:0000313" key="1">
    <source>
        <dbReference type="EMBL" id="MDF9745505.1"/>
    </source>
</evidence>
<sequence length="60" mass="6564">MSSRTLEERIEGLSYNANLDEQYRRAALESVATAPVRVDADCLEEPLRGAADPLLASVDD</sequence>
<accession>A0A9Q4L406</accession>
<dbReference type="Proteomes" id="UP001154061">
    <property type="component" value="Unassembled WGS sequence"/>
</dbReference>
<comment type="caution">
    <text evidence="1">The sequence shown here is derived from an EMBL/GenBank/DDBJ whole genome shotgun (WGS) entry which is preliminary data.</text>
</comment>
<dbReference type="EMBL" id="JAMQOT010000002">
    <property type="protein sequence ID" value="MDF9745505.1"/>
    <property type="molecule type" value="Genomic_DNA"/>
</dbReference>
<keyword evidence="2" id="KW-1185">Reference proteome</keyword>
<organism evidence="1 2">
    <name type="scientific">Natrinema salsiterrestre</name>
    <dbReference type="NCBI Taxonomy" id="2950540"/>
    <lineage>
        <taxon>Archaea</taxon>
        <taxon>Methanobacteriati</taxon>
        <taxon>Methanobacteriota</taxon>
        <taxon>Stenosarchaea group</taxon>
        <taxon>Halobacteria</taxon>
        <taxon>Halobacteriales</taxon>
        <taxon>Natrialbaceae</taxon>
        <taxon>Natrinema</taxon>
    </lineage>
</organism>
<protein>
    <submittedName>
        <fullName evidence="1">Uncharacterized protein</fullName>
    </submittedName>
</protein>
<reference evidence="1" key="1">
    <citation type="submission" date="2022-06" db="EMBL/GenBank/DDBJ databases">
        <title>Natrinema sp. a new haloarchaeum isolate from saline soil.</title>
        <authorList>
            <person name="Strakova D."/>
            <person name="Galisteo C."/>
            <person name="Sanchez-Porro C."/>
            <person name="Ventosa A."/>
        </authorList>
    </citation>
    <scope>NUCLEOTIDE SEQUENCE</scope>
    <source>
        <strain evidence="1">S1CR25-10</strain>
    </source>
</reference>